<gene>
    <name evidence="1" type="ORF">RN51_02028</name>
</gene>
<dbReference type="EMBL" id="JYIV01000026">
    <property type="protein sequence ID" value="KJL22148.1"/>
    <property type="molecule type" value="Genomic_DNA"/>
</dbReference>
<accession>A0A0F0KMP4</accession>
<dbReference type="AlphaFoldDB" id="A0A0F0KMP4"/>
<dbReference type="Proteomes" id="UP000033725">
    <property type="component" value="Unassembled WGS sequence"/>
</dbReference>
<comment type="caution">
    <text evidence="1">The sequence shown here is derived from an EMBL/GenBank/DDBJ whole genome shotgun (WGS) entry which is preliminary data.</text>
</comment>
<evidence type="ECO:0000313" key="2">
    <source>
        <dbReference type="Proteomes" id="UP000033725"/>
    </source>
</evidence>
<organism evidence="1 2">
    <name type="scientific">Microbacterium oxydans</name>
    <dbReference type="NCBI Taxonomy" id="82380"/>
    <lineage>
        <taxon>Bacteria</taxon>
        <taxon>Bacillati</taxon>
        <taxon>Actinomycetota</taxon>
        <taxon>Actinomycetes</taxon>
        <taxon>Micrococcales</taxon>
        <taxon>Microbacteriaceae</taxon>
        <taxon>Microbacterium</taxon>
    </lineage>
</organism>
<name>A0A0F0KMP4_9MICO</name>
<dbReference type="PATRIC" id="fig|82380.10.peg.2039"/>
<proteinExistence type="predicted"/>
<evidence type="ECO:0000313" key="1">
    <source>
        <dbReference type="EMBL" id="KJL22148.1"/>
    </source>
</evidence>
<sequence>MGEVIVRIVATVSLIGAAVRAALPRVGAAVTATASSPRAALAGTSSAQTGQRLRDGFGGIVLFGGHGSILHAI</sequence>
<protein>
    <submittedName>
        <fullName evidence="1">Uncharacterized protein</fullName>
    </submittedName>
</protein>
<reference evidence="1 2" key="1">
    <citation type="submission" date="2015-02" db="EMBL/GenBank/DDBJ databases">
        <title>Draft genome sequences of ten Microbacterium spp. with emphasis on heavy metal contaminated environments.</title>
        <authorList>
            <person name="Corretto E."/>
        </authorList>
    </citation>
    <scope>NUCLEOTIDE SEQUENCE [LARGE SCALE GENOMIC DNA]</scope>
    <source>
        <strain evidence="1 2">BEL163</strain>
    </source>
</reference>